<reference evidence="1 2" key="1">
    <citation type="journal article" date="2016" name="Nat. Commun.">
        <title>Thousands of microbial genomes shed light on interconnected biogeochemical processes in an aquifer system.</title>
        <authorList>
            <person name="Anantharaman K."/>
            <person name="Brown C.T."/>
            <person name="Hug L.A."/>
            <person name="Sharon I."/>
            <person name="Castelle C.J."/>
            <person name="Probst A.J."/>
            <person name="Thomas B.C."/>
            <person name="Singh A."/>
            <person name="Wilkins M.J."/>
            <person name="Karaoz U."/>
            <person name="Brodie E.L."/>
            <person name="Williams K.H."/>
            <person name="Hubbard S.S."/>
            <person name="Banfield J.F."/>
        </authorList>
    </citation>
    <scope>NUCLEOTIDE SEQUENCE [LARGE SCALE GENOMIC DNA]</scope>
</reference>
<evidence type="ECO:0000313" key="2">
    <source>
        <dbReference type="Proteomes" id="UP000177785"/>
    </source>
</evidence>
<protein>
    <recommendedName>
        <fullName evidence="3">NTP pyrophosphohydrolase MazG putative catalytic core domain-containing protein</fullName>
    </recommendedName>
</protein>
<gene>
    <name evidence="1" type="ORF">A2756_03320</name>
</gene>
<name>A0A1G2G3J2_9BACT</name>
<evidence type="ECO:0000313" key="1">
    <source>
        <dbReference type="EMBL" id="OGZ44845.1"/>
    </source>
</evidence>
<sequence length="98" mass="11087">MKSIAEWQKALSEAAERKFPDSGWRESDRLSSIRRQLEDVEASLTVESGEVQSDDHAHQNPDHRIAALIADILILAGERGADVETELQKVLEWFESDQ</sequence>
<dbReference type="EMBL" id="MHNL01000012">
    <property type="protein sequence ID" value="OGZ44845.1"/>
    <property type="molecule type" value="Genomic_DNA"/>
</dbReference>
<organism evidence="1 2">
    <name type="scientific">Candidatus Ryanbacteria bacterium RIFCSPHIGHO2_01_FULL_48_27</name>
    <dbReference type="NCBI Taxonomy" id="1802115"/>
    <lineage>
        <taxon>Bacteria</taxon>
        <taxon>Candidatus Ryaniibacteriota</taxon>
    </lineage>
</organism>
<dbReference type="Proteomes" id="UP000177785">
    <property type="component" value="Unassembled WGS sequence"/>
</dbReference>
<dbReference type="STRING" id="1802115.A2756_03320"/>
<evidence type="ECO:0008006" key="3">
    <source>
        <dbReference type="Google" id="ProtNLM"/>
    </source>
</evidence>
<accession>A0A1G2G3J2</accession>
<dbReference type="AlphaFoldDB" id="A0A1G2G3J2"/>
<comment type="caution">
    <text evidence="1">The sequence shown here is derived from an EMBL/GenBank/DDBJ whole genome shotgun (WGS) entry which is preliminary data.</text>
</comment>
<proteinExistence type="predicted"/>